<name>A0AAD2DF23_9CLOT</name>
<dbReference type="EMBL" id="CAMTCP010000271">
    <property type="protein sequence ID" value="CAI3675821.1"/>
    <property type="molecule type" value="Genomic_DNA"/>
</dbReference>
<dbReference type="Proteomes" id="UP001189143">
    <property type="component" value="Unassembled WGS sequence"/>
</dbReference>
<evidence type="ECO:0000313" key="1">
    <source>
        <dbReference type="EMBL" id="CAI3675821.1"/>
    </source>
</evidence>
<protein>
    <submittedName>
        <fullName evidence="1">Uncharacterized protein</fullName>
    </submittedName>
</protein>
<sequence>MNYYLGTSLCVCCGKNAVFHCGHVIAKEKMALGNFIDRKVLAGWCSDECHDKLKADVNGSFGKYNNVVHGPVKDCYEEMFVKK</sequence>
<gene>
    <name evidence="1" type="ORF">CNEO2_700003</name>
</gene>
<reference evidence="1" key="1">
    <citation type="submission" date="2022-10" db="EMBL/GenBank/DDBJ databases">
        <authorList>
            <person name="Aires J."/>
            <person name="Mesa V."/>
        </authorList>
    </citation>
    <scope>NUCLEOTIDE SEQUENCE</scope>
    <source>
        <strain evidence="1">Clostridium neonatale JD116</strain>
    </source>
</reference>
<proteinExistence type="predicted"/>
<dbReference type="AlphaFoldDB" id="A0AAD2DF23"/>
<evidence type="ECO:0000313" key="2">
    <source>
        <dbReference type="Proteomes" id="UP001189143"/>
    </source>
</evidence>
<dbReference type="RefSeq" id="WP_210885568.1">
    <property type="nucleotide sequence ID" value="NZ_CAKJVF010000138.1"/>
</dbReference>
<comment type="caution">
    <text evidence="1">The sequence shown here is derived from an EMBL/GenBank/DDBJ whole genome shotgun (WGS) entry which is preliminary data.</text>
</comment>
<accession>A0AAD2DF23</accession>
<organism evidence="1 2">
    <name type="scientific">Clostridium neonatale</name>
    <dbReference type="NCBI Taxonomy" id="137838"/>
    <lineage>
        <taxon>Bacteria</taxon>
        <taxon>Bacillati</taxon>
        <taxon>Bacillota</taxon>
        <taxon>Clostridia</taxon>
        <taxon>Eubacteriales</taxon>
        <taxon>Clostridiaceae</taxon>
        <taxon>Clostridium</taxon>
    </lineage>
</organism>